<keyword evidence="5 6" id="KW-0413">Isomerase</keyword>
<evidence type="ECO:0000256" key="2">
    <source>
        <dbReference type="ARBA" id="ARBA00022432"/>
    </source>
</evidence>
<comment type="caution">
    <text evidence="7">The sequence shown here is derived from an EMBL/GenBank/DDBJ whole genome shotgun (WGS) entry which is preliminary data.</text>
</comment>
<comment type="catalytic activity">
    <reaction evidence="6">
        <text>alpha-D-glucose 6-phosphate = beta-D-fructose 6-phosphate</text>
        <dbReference type="Rhea" id="RHEA:11816"/>
        <dbReference type="ChEBI" id="CHEBI:57634"/>
        <dbReference type="ChEBI" id="CHEBI:58225"/>
        <dbReference type="EC" id="5.3.1.9"/>
    </reaction>
</comment>
<dbReference type="PRINTS" id="PR00662">
    <property type="entry name" value="G6PISOMERASE"/>
</dbReference>
<organism evidence="7 8">
    <name type="scientific">Candidatus Desulfacyla euxinica</name>
    <dbReference type="NCBI Taxonomy" id="2841693"/>
    <lineage>
        <taxon>Bacteria</taxon>
        <taxon>Deltaproteobacteria</taxon>
        <taxon>Candidatus Desulfacyla</taxon>
    </lineage>
</organism>
<dbReference type="AlphaFoldDB" id="A0A8J6T8Q3"/>
<keyword evidence="3" id="KW-0963">Cytoplasm</keyword>
<dbReference type="InterPro" id="IPR001672">
    <property type="entry name" value="G6P_Isomerase"/>
</dbReference>
<dbReference type="Proteomes" id="UP000650524">
    <property type="component" value="Unassembled WGS sequence"/>
</dbReference>
<dbReference type="PANTHER" id="PTHR11469:SF1">
    <property type="entry name" value="GLUCOSE-6-PHOSPHATE ISOMERASE"/>
    <property type="match status" value="1"/>
</dbReference>
<dbReference type="GO" id="GO:0005829">
    <property type="term" value="C:cytosol"/>
    <property type="evidence" value="ECO:0007669"/>
    <property type="project" value="TreeGrafter"/>
</dbReference>
<name>A0A8J6T8Q3_9DELT</name>
<dbReference type="UniPathway" id="UPA00109">
    <property type="reaction ID" value="UER00181"/>
</dbReference>
<dbReference type="InterPro" id="IPR035476">
    <property type="entry name" value="SIS_PGI_1"/>
</dbReference>
<dbReference type="GO" id="GO:0048029">
    <property type="term" value="F:monosaccharide binding"/>
    <property type="evidence" value="ECO:0007669"/>
    <property type="project" value="TreeGrafter"/>
</dbReference>
<dbReference type="FunFam" id="3.40.50.10490:FF:000016">
    <property type="entry name" value="Glucose-6-phosphate isomerase"/>
    <property type="match status" value="1"/>
</dbReference>
<dbReference type="PROSITE" id="PS51463">
    <property type="entry name" value="P_GLUCOSE_ISOMERASE_3"/>
    <property type="match status" value="1"/>
</dbReference>
<sequence length="503" mass="56139">MEGLSLIDLAENSTIREQQKRGKQVKNPFESGEFRAANRISMDVTNMFGAPGPGSVSLEDVESLIPEVIKAHQMLKSGEGDIYDHGIAMTGWQDLPVEISEEHLTGIRSITSELSGEVDAFVSLGIGGSYLGIEATFRALTHKYFNQLTRDERGGAPEIYFLGQNMDPDFFRDTLDMLKGKRIAINVISKSGTTTETAIAFRIIRKLMEENWGNDADRMILVTTDAVRGALKEMAGKRGYRTFVIPDDIGGRFSVLTDVGLVGLSVANIDIEEFVAGFKVMRDITSGDDFWHNPALVHAALRHTAWCAEKKIEVVATNSASLYAVARWMEQLFPESEGHDGHGLWVSPSLYSEKLHANGQMVQEGQRNIVETFLLLKEHDNQVRIPRTDNNLDGLDFLVDKGLDMNFINRMVIEGPAYAHYKGGVPNMTIEIPRRNAFNLGQLYYMMEKSVAISGYLLAHNPFVQPGVEAYKRAMFALIGKPGFEEETRNIKNDLAKMKRIRI</sequence>
<reference evidence="7 8" key="1">
    <citation type="submission" date="2020-08" db="EMBL/GenBank/DDBJ databases">
        <title>Bridging the membrane lipid divide: bacteria of the FCB group superphylum have the potential to synthesize archaeal ether lipids.</title>
        <authorList>
            <person name="Villanueva L."/>
            <person name="Von Meijenfeldt F.A.B."/>
            <person name="Westbye A.B."/>
            <person name="Yadav S."/>
            <person name="Hopmans E.C."/>
            <person name="Dutilh B.E."/>
            <person name="Sinninghe Damste J.S."/>
        </authorList>
    </citation>
    <scope>NUCLEOTIDE SEQUENCE [LARGE SCALE GENOMIC DNA]</scope>
    <source>
        <strain evidence="7">NIOZ-UU27</strain>
    </source>
</reference>
<keyword evidence="4 6" id="KW-0324">Glycolysis</keyword>
<evidence type="ECO:0000256" key="5">
    <source>
        <dbReference type="ARBA" id="ARBA00023235"/>
    </source>
</evidence>
<dbReference type="CDD" id="cd05016">
    <property type="entry name" value="SIS_PGI_2"/>
    <property type="match status" value="1"/>
</dbReference>
<evidence type="ECO:0000256" key="6">
    <source>
        <dbReference type="RuleBase" id="RU000612"/>
    </source>
</evidence>
<dbReference type="InterPro" id="IPR035482">
    <property type="entry name" value="SIS_PGI_2"/>
</dbReference>
<protein>
    <recommendedName>
        <fullName evidence="6">Glucose-6-phosphate isomerase</fullName>
        <ecNumber evidence="6">5.3.1.9</ecNumber>
    </recommendedName>
</protein>
<evidence type="ECO:0000313" key="7">
    <source>
        <dbReference type="EMBL" id="MBC8177773.1"/>
    </source>
</evidence>
<dbReference type="SUPFAM" id="SSF53697">
    <property type="entry name" value="SIS domain"/>
    <property type="match status" value="1"/>
</dbReference>
<dbReference type="GO" id="GO:0006096">
    <property type="term" value="P:glycolytic process"/>
    <property type="evidence" value="ECO:0007669"/>
    <property type="project" value="UniProtKB-UniPathway"/>
</dbReference>
<evidence type="ECO:0000256" key="4">
    <source>
        <dbReference type="ARBA" id="ARBA00023152"/>
    </source>
</evidence>
<evidence type="ECO:0000256" key="1">
    <source>
        <dbReference type="ARBA" id="ARBA00006604"/>
    </source>
</evidence>
<gene>
    <name evidence="7" type="ORF">H8E19_10245</name>
</gene>
<dbReference type="GO" id="GO:0006094">
    <property type="term" value="P:gluconeogenesis"/>
    <property type="evidence" value="ECO:0007669"/>
    <property type="project" value="UniProtKB-KW"/>
</dbReference>
<dbReference type="InterPro" id="IPR046348">
    <property type="entry name" value="SIS_dom_sf"/>
</dbReference>
<dbReference type="NCBIfam" id="NF010697">
    <property type="entry name" value="PRK14097.1"/>
    <property type="match status" value="1"/>
</dbReference>
<dbReference type="Gene3D" id="3.40.50.10490">
    <property type="entry name" value="Glucose-6-phosphate isomerase like protein, domain 1"/>
    <property type="match status" value="2"/>
</dbReference>
<dbReference type="GO" id="GO:0004347">
    <property type="term" value="F:glucose-6-phosphate isomerase activity"/>
    <property type="evidence" value="ECO:0007669"/>
    <property type="project" value="UniProtKB-EC"/>
</dbReference>
<comment type="similarity">
    <text evidence="1 6">Belongs to the GPI family.</text>
</comment>
<dbReference type="EMBL" id="JACNJD010000235">
    <property type="protein sequence ID" value="MBC8177773.1"/>
    <property type="molecule type" value="Genomic_DNA"/>
</dbReference>
<dbReference type="GO" id="GO:0097367">
    <property type="term" value="F:carbohydrate derivative binding"/>
    <property type="evidence" value="ECO:0007669"/>
    <property type="project" value="InterPro"/>
</dbReference>
<dbReference type="CDD" id="cd05015">
    <property type="entry name" value="SIS_PGI_1"/>
    <property type="match status" value="1"/>
</dbReference>
<accession>A0A8J6T8Q3</accession>
<evidence type="ECO:0000256" key="3">
    <source>
        <dbReference type="ARBA" id="ARBA00022490"/>
    </source>
</evidence>
<dbReference type="PANTHER" id="PTHR11469">
    <property type="entry name" value="GLUCOSE-6-PHOSPHATE ISOMERASE"/>
    <property type="match status" value="1"/>
</dbReference>
<dbReference type="EC" id="5.3.1.9" evidence="6"/>
<comment type="pathway">
    <text evidence="6">Carbohydrate degradation; glycolysis; D-glyceraldehyde 3-phosphate and glycerone phosphate from D-glucose: step 2/4.</text>
</comment>
<evidence type="ECO:0000313" key="8">
    <source>
        <dbReference type="Proteomes" id="UP000650524"/>
    </source>
</evidence>
<keyword evidence="2 6" id="KW-0312">Gluconeogenesis</keyword>
<dbReference type="Pfam" id="PF00342">
    <property type="entry name" value="PGI"/>
    <property type="match status" value="1"/>
</dbReference>
<proteinExistence type="inferred from homology"/>
<dbReference type="GO" id="GO:0051156">
    <property type="term" value="P:glucose 6-phosphate metabolic process"/>
    <property type="evidence" value="ECO:0007669"/>
    <property type="project" value="TreeGrafter"/>
</dbReference>